<evidence type="ECO:0000256" key="13">
    <source>
        <dbReference type="ARBA" id="ARBA00023136"/>
    </source>
</evidence>
<comment type="catalytic activity">
    <reaction evidence="1">
        <text>ATP + protein L-histidine = ADP + protein N-phospho-L-histidine.</text>
        <dbReference type="EC" id="2.7.13.3"/>
    </reaction>
</comment>
<dbReference type="InterPro" id="IPR033479">
    <property type="entry name" value="dCache_1"/>
</dbReference>
<dbReference type="PANTHER" id="PTHR43065:SF10">
    <property type="entry name" value="PEROXIDE STRESS-ACTIVATED HISTIDINE KINASE MAK3"/>
    <property type="match status" value="1"/>
</dbReference>
<evidence type="ECO:0000256" key="4">
    <source>
        <dbReference type="ARBA" id="ARBA00022475"/>
    </source>
</evidence>
<dbReference type="InterPro" id="IPR005467">
    <property type="entry name" value="His_kinase_dom"/>
</dbReference>
<keyword evidence="13 14" id="KW-0472">Membrane</keyword>
<feature type="domain" description="Histidine kinase" evidence="15">
    <location>
        <begin position="325"/>
        <end position="534"/>
    </location>
</feature>
<evidence type="ECO:0000256" key="9">
    <source>
        <dbReference type="ARBA" id="ARBA00022777"/>
    </source>
</evidence>
<accession>A0ABS5HGG6</accession>
<evidence type="ECO:0000259" key="15">
    <source>
        <dbReference type="PROSITE" id="PS50109"/>
    </source>
</evidence>
<dbReference type="InterPro" id="IPR004358">
    <property type="entry name" value="Sig_transdc_His_kin-like_C"/>
</dbReference>
<reference evidence="16 17" key="1">
    <citation type="submission" date="2021-04" db="EMBL/GenBank/DDBJ databases">
        <title>Molecular and phenotypic characterization and identification of bacterial isolates recovered from the Anatolian ground squirrels (Spermophilus xanthoprymnus) and which have the potential to form a new species in the Campylobacter genus.</title>
        <authorList>
            <person name="Aydin F."/>
            <person name="Abay S."/>
            <person name="Kayman T."/>
            <person name="Karakaya E."/>
            <person name="Mustak H.K."/>
            <person name="Mustak I.B."/>
            <person name="Bilgin N."/>
            <person name="Duzler A."/>
            <person name="Sahin O."/>
            <person name="Guran O."/>
            <person name="Saticioglu I.B."/>
        </authorList>
    </citation>
    <scope>NUCLEOTIDE SEQUENCE [LARGE SCALE GENOMIC DNA]</scope>
    <source>
        <strain evidence="17">faydin-G24</strain>
    </source>
</reference>
<dbReference type="Gene3D" id="1.10.287.130">
    <property type="match status" value="1"/>
</dbReference>
<dbReference type="SUPFAM" id="SSF55874">
    <property type="entry name" value="ATPase domain of HSP90 chaperone/DNA topoisomerase II/histidine kinase"/>
    <property type="match status" value="1"/>
</dbReference>
<name>A0ABS5HGG6_9BACT</name>
<dbReference type="GO" id="GO:0016301">
    <property type="term" value="F:kinase activity"/>
    <property type="evidence" value="ECO:0007669"/>
    <property type="project" value="UniProtKB-KW"/>
</dbReference>
<dbReference type="EC" id="2.7.13.3" evidence="3"/>
<organism evidence="16 17">
    <name type="scientific">Campylobacter anatolicus</name>
    <dbReference type="NCBI Taxonomy" id="2829105"/>
    <lineage>
        <taxon>Bacteria</taxon>
        <taxon>Pseudomonadati</taxon>
        <taxon>Campylobacterota</taxon>
        <taxon>Epsilonproteobacteria</taxon>
        <taxon>Campylobacterales</taxon>
        <taxon>Campylobacteraceae</taxon>
        <taxon>Campylobacter</taxon>
    </lineage>
</organism>
<evidence type="ECO:0000256" key="1">
    <source>
        <dbReference type="ARBA" id="ARBA00000085"/>
    </source>
</evidence>
<evidence type="ECO:0000313" key="16">
    <source>
        <dbReference type="EMBL" id="MBR8463364.1"/>
    </source>
</evidence>
<dbReference type="InterPro" id="IPR003594">
    <property type="entry name" value="HATPase_dom"/>
</dbReference>
<keyword evidence="5" id="KW-0597">Phosphoprotein</keyword>
<dbReference type="PRINTS" id="PR00344">
    <property type="entry name" value="BCTRLSENSOR"/>
</dbReference>
<comment type="caution">
    <text evidence="16">The sequence shown here is derived from an EMBL/GenBank/DDBJ whole genome shotgun (WGS) entry which is preliminary data.</text>
</comment>
<dbReference type="CDD" id="cd12913">
    <property type="entry name" value="PDC1_MCP_like"/>
    <property type="match status" value="1"/>
</dbReference>
<dbReference type="EMBL" id="JAGSSW010000002">
    <property type="protein sequence ID" value="MBR8463364.1"/>
    <property type="molecule type" value="Genomic_DNA"/>
</dbReference>
<dbReference type="InterPro" id="IPR036890">
    <property type="entry name" value="HATPase_C_sf"/>
</dbReference>
<dbReference type="Pfam" id="PF02743">
    <property type="entry name" value="dCache_1"/>
    <property type="match status" value="1"/>
</dbReference>
<dbReference type="Gene3D" id="3.30.450.20">
    <property type="entry name" value="PAS domain"/>
    <property type="match status" value="2"/>
</dbReference>
<keyword evidence="10" id="KW-0067">ATP-binding</keyword>
<dbReference type="Gene3D" id="3.30.565.10">
    <property type="entry name" value="Histidine kinase-like ATPase, C-terminal domain"/>
    <property type="match status" value="1"/>
</dbReference>
<protein>
    <recommendedName>
        <fullName evidence="3">histidine kinase</fullName>
        <ecNumber evidence="3">2.7.13.3</ecNumber>
    </recommendedName>
</protein>
<keyword evidence="4" id="KW-1003">Cell membrane</keyword>
<evidence type="ECO:0000256" key="7">
    <source>
        <dbReference type="ARBA" id="ARBA00022692"/>
    </source>
</evidence>
<dbReference type="SUPFAM" id="SSF47384">
    <property type="entry name" value="Homodimeric domain of signal transducing histidine kinase"/>
    <property type="match status" value="1"/>
</dbReference>
<evidence type="ECO:0000256" key="12">
    <source>
        <dbReference type="ARBA" id="ARBA00023012"/>
    </source>
</evidence>
<evidence type="ECO:0000256" key="6">
    <source>
        <dbReference type="ARBA" id="ARBA00022679"/>
    </source>
</evidence>
<keyword evidence="8" id="KW-0547">Nucleotide-binding</keyword>
<dbReference type="Proteomes" id="UP000682951">
    <property type="component" value="Unassembled WGS sequence"/>
</dbReference>
<feature type="transmembrane region" description="Helical" evidence="14">
    <location>
        <begin position="279"/>
        <end position="300"/>
    </location>
</feature>
<dbReference type="PROSITE" id="PS50109">
    <property type="entry name" value="HIS_KIN"/>
    <property type="match status" value="1"/>
</dbReference>
<proteinExistence type="predicted"/>
<dbReference type="InterPro" id="IPR036097">
    <property type="entry name" value="HisK_dim/P_sf"/>
</dbReference>
<keyword evidence="7 14" id="KW-0812">Transmembrane</keyword>
<feature type="transmembrane region" description="Helical" evidence="14">
    <location>
        <begin position="7"/>
        <end position="28"/>
    </location>
</feature>
<gene>
    <name evidence="16" type="ORF">KDD93_02105</name>
</gene>
<keyword evidence="12" id="KW-0902">Two-component regulatory system</keyword>
<evidence type="ECO:0000256" key="10">
    <source>
        <dbReference type="ARBA" id="ARBA00022840"/>
    </source>
</evidence>
<dbReference type="SMART" id="SM00387">
    <property type="entry name" value="HATPase_c"/>
    <property type="match status" value="1"/>
</dbReference>
<dbReference type="Pfam" id="PF02518">
    <property type="entry name" value="HATPase_c"/>
    <property type="match status" value="1"/>
</dbReference>
<evidence type="ECO:0000313" key="17">
    <source>
        <dbReference type="Proteomes" id="UP000682951"/>
    </source>
</evidence>
<keyword evidence="9 16" id="KW-0418">Kinase</keyword>
<dbReference type="PANTHER" id="PTHR43065">
    <property type="entry name" value="SENSOR HISTIDINE KINASE"/>
    <property type="match status" value="1"/>
</dbReference>
<dbReference type="RefSeq" id="WP_212141555.1">
    <property type="nucleotide sequence ID" value="NZ_JAGSSW010000002.1"/>
</dbReference>
<keyword evidence="11 14" id="KW-1133">Transmembrane helix</keyword>
<evidence type="ECO:0000256" key="2">
    <source>
        <dbReference type="ARBA" id="ARBA00004651"/>
    </source>
</evidence>
<comment type="subcellular location">
    <subcellularLocation>
        <location evidence="2">Cell membrane</location>
        <topology evidence="2">Multi-pass membrane protein</topology>
    </subcellularLocation>
</comment>
<sequence length="535" mass="60742">MNIKKGYLTTIGIFAILILYLGLLYLNYENDKNALQNLSQNNQINLVKLYKQRLEEWLESKKRVVALAKDSLVELEQTQKEQTHKVLQDTAKIGEFDSVYVGYEDDGYIINTDILIPYDYKPTKREWYKSALDTKEPIITLPYEDAFITGNIRFSVVAHFKTRSNILAVVSADMVFDKIQQEILNINKNLKGFAFLLTKAGEVIVSPSGLNLKPCGECKPAISLIMQNLNDENLRSYVFKNENFILFYEPLKNSDWIFAVSLNESKILSTLETKFKTDIVLALTLALIGIGGWVLLNLMTSRVRASEQIMLNQSKIVAMGEMLVATTHQLKQPLAAMNLNIDMAKMHLKTKNLSGVSEKLDKTGQIIGFMQNSIDSFKNFYKPNNKMSKIDLIEIINDVFSIIRQIMRINNIELNLLFEHNKRFIITTHPNYIKQILLNLLSNAKDAIVQSGKNGEISVRISDDESKIYISVSDNGVGISKKIKLFKESQTTKKEGSGNGLYICKLLAKKIGGQIYLKSRVSPTSFEFTLNKDKK</sequence>
<evidence type="ECO:0000256" key="3">
    <source>
        <dbReference type="ARBA" id="ARBA00012438"/>
    </source>
</evidence>
<evidence type="ECO:0000256" key="5">
    <source>
        <dbReference type="ARBA" id="ARBA00022553"/>
    </source>
</evidence>
<keyword evidence="6" id="KW-0808">Transferase</keyword>
<keyword evidence="17" id="KW-1185">Reference proteome</keyword>
<evidence type="ECO:0000256" key="8">
    <source>
        <dbReference type="ARBA" id="ARBA00022741"/>
    </source>
</evidence>
<evidence type="ECO:0000256" key="11">
    <source>
        <dbReference type="ARBA" id="ARBA00022989"/>
    </source>
</evidence>
<evidence type="ECO:0000256" key="14">
    <source>
        <dbReference type="SAM" id="Phobius"/>
    </source>
</evidence>